<feature type="region of interest" description="Disordered" evidence="1">
    <location>
        <begin position="1"/>
        <end position="35"/>
    </location>
</feature>
<evidence type="ECO:0000313" key="2">
    <source>
        <dbReference type="EMBL" id="VVA92481.1"/>
    </source>
</evidence>
<dbReference type="EMBL" id="CABITT030000001">
    <property type="protein sequence ID" value="VVA92481.1"/>
    <property type="molecule type" value="Genomic_DNA"/>
</dbReference>
<proteinExistence type="predicted"/>
<reference evidence="2" key="1">
    <citation type="submission" date="2019-07" db="EMBL/GenBank/DDBJ databases">
        <authorList>
            <person name="Dittberner H."/>
        </authorList>
    </citation>
    <scope>NUCLEOTIDE SEQUENCE [LARGE SCALE GENOMIC DNA]</scope>
</reference>
<protein>
    <submittedName>
        <fullName evidence="2">Uncharacterized protein</fullName>
    </submittedName>
</protein>
<dbReference type="Proteomes" id="UP000489600">
    <property type="component" value="Unassembled WGS sequence"/>
</dbReference>
<sequence>MRVEEEAVGRGGCSMGTLKLGPKDMRSGLSPEAKRGDLEENMVKELAEVEPIRTEESEVTRVI</sequence>
<organism evidence="2 3">
    <name type="scientific">Arabis nemorensis</name>
    <dbReference type="NCBI Taxonomy" id="586526"/>
    <lineage>
        <taxon>Eukaryota</taxon>
        <taxon>Viridiplantae</taxon>
        <taxon>Streptophyta</taxon>
        <taxon>Embryophyta</taxon>
        <taxon>Tracheophyta</taxon>
        <taxon>Spermatophyta</taxon>
        <taxon>Magnoliopsida</taxon>
        <taxon>eudicotyledons</taxon>
        <taxon>Gunneridae</taxon>
        <taxon>Pentapetalae</taxon>
        <taxon>rosids</taxon>
        <taxon>malvids</taxon>
        <taxon>Brassicales</taxon>
        <taxon>Brassicaceae</taxon>
        <taxon>Arabideae</taxon>
        <taxon>Arabis</taxon>
    </lineage>
</organism>
<accession>A0A565ASV1</accession>
<gene>
    <name evidence="2" type="ORF">ANE_LOCUS2926</name>
</gene>
<evidence type="ECO:0000256" key="1">
    <source>
        <dbReference type="SAM" id="MobiDB-lite"/>
    </source>
</evidence>
<name>A0A565ASV1_9BRAS</name>
<feature type="compositionally biased region" description="Basic and acidic residues" evidence="1">
    <location>
        <begin position="21"/>
        <end position="35"/>
    </location>
</feature>
<comment type="caution">
    <text evidence="2">The sequence shown here is derived from an EMBL/GenBank/DDBJ whole genome shotgun (WGS) entry which is preliminary data.</text>
</comment>
<evidence type="ECO:0000313" key="3">
    <source>
        <dbReference type="Proteomes" id="UP000489600"/>
    </source>
</evidence>
<dbReference type="AlphaFoldDB" id="A0A565ASV1"/>
<keyword evidence="3" id="KW-1185">Reference proteome</keyword>